<proteinExistence type="predicted"/>
<evidence type="ECO:0000313" key="2">
    <source>
        <dbReference type="Proteomes" id="UP000639004"/>
    </source>
</evidence>
<accession>A0ABS0TZ75</accession>
<evidence type="ECO:0000313" key="1">
    <source>
        <dbReference type="EMBL" id="MBI6183676.1"/>
    </source>
</evidence>
<gene>
    <name evidence="1" type="ORF">JEQ07_25235</name>
</gene>
<protein>
    <submittedName>
        <fullName evidence="1">Uncharacterized protein</fullName>
    </submittedName>
</protein>
<sequence>MTDWTYCPDEYGPFFPNADLKAALEAMHINLNLCGLCDYYFDEIAVGTGDILVFTSSRFSKTYFIADLYRGMTDQLDIVTFYVSCPHQEVFEQVKPYLRSFFDHASCQIAYEESNISMTAGSLVESKSGDTYRVIKETGYRQKVIFQSGSFAN</sequence>
<comment type="caution">
    <text evidence="1">The sequence shown here is derived from an EMBL/GenBank/DDBJ whole genome shotgun (WGS) entry which is preliminary data.</text>
</comment>
<keyword evidence="2" id="KW-1185">Reference proteome</keyword>
<organism evidence="1 2">
    <name type="scientific">Serratia proteamaculans</name>
    <dbReference type="NCBI Taxonomy" id="28151"/>
    <lineage>
        <taxon>Bacteria</taxon>
        <taxon>Pseudomonadati</taxon>
        <taxon>Pseudomonadota</taxon>
        <taxon>Gammaproteobacteria</taxon>
        <taxon>Enterobacterales</taxon>
        <taxon>Yersiniaceae</taxon>
        <taxon>Serratia</taxon>
    </lineage>
</organism>
<dbReference type="RefSeq" id="WP_198642768.1">
    <property type="nucleotide sequence ID" value="NZ_JAEHSL010000061.1"/>
</dbReference>
<name>A0ABS0TZ75_SERPR</name>
<dbReference type="EMBL" id="JAEHSL010000061">
    <property type="protein sequence ID" value="MBI6183676.1"/>
    <property type="molecule type" value="Genomic_DNA"/>
</dbReference>
<reference evidence="1 2" key="1">
    <citation type="submission" date="2020-12" db="EMBL/GenBank/DDBJ databases">
        <title>Enhanced detection system for hospital associated transmission using whole genome sequencing surveillance.</title>
        <authorList>
            <person name="Harrison L.H."/>
            <person name="Van Tyne D."/>
            <person name="Marsh J.W."/>
            <person name="Griffith M.P."/>
            <person name="Snyder D.J."/>
            <person name="Cooper V.S."/>
            <person name="Mustapha M."/>
        </authorList>
    </citation>
    <scope>NUCLEOTIDE SEQUENCE [LARGE SCALE GENOMIC DNA]</scope>
    <source>
        <strain evidence="1 2">SER00238</strain>
    </source>
</reference>
<dbReference type="Proteomes" id="UP000639004">
    <property type="component" value="Unassembled WGS sequence"/>
</dbReference>